<dbReference type="Pfam" id="PF00595">
    <property type="entry name" value="PDZ"/>
    <property type="match status" value="2"/>
</dbReference>
<feature type="chain" id="PRO_5018714440" evidence="5">
    <location>
        <begin position="18"/>
        <end position="830"/>
    </location>
</feature>
<evidence type="ECO:0000313" key="8">
    <source>
        <dbReference type="Ensembl" id="ENSACIP00000009571.1"/>
    </source>
</evidence>
<dbReference type="InterPro" id="IPR001478">
    <property type="entry name" value="PDZ"/>
</dbReference>
<feature type="compositionally biased region" description="Basic and acidic residues" evidence="4">
    <location>
        <begin position="309"/>
        <end position="319"/>
    </location>
</feature>
<feature type="region of interest" description="Disordered" evidence="4">
    <location>
        <begin position="92"/>
        <end position="144"/>
    </location>
</feature>
<feature type="compositionally biased region" description="Polar residues" evidence="4">
    <location>
        <begin position="320"/>
        <end position="338"/>
    </location>
</feature>
<feature type="compositionally biased region" description="Basic and acidic residues" evidence="4">
    <location>
        <begin position="132"/>
        <end position="141"/>
    </location>
</feature>
<proteinExistence type="predicted"/>
<dbReference type="AlphaFoldDB" id="A0A3Q0RG52"/>
<reference evidence="8" key="2">
    <citation type="submission" date="2025-09" db="UniProtKB">
        <authorList>
            <consortium name="Ensembl"/>
        </authorList>
    </citation>
    <scope>IDENTIFICATION</scope>
</reference>
<dbReference type="InterPro" id="IPR006020">
    <property type="entry name" value="PTB/PI_dom"/>
</dbReference>
<dbReference type="STRING" id="61819.ENSACIP00000009571"/>
<dbReference type="GO" id="GO:0007268">
    <property type="term" value="P:chemical synaptic transmission"/>
    <property type="evidence" value="ECO:0007669"/>
    <property type="project" value="TreeGrafter"/>
</dbReference>
<evidence type="ECO:0000256" key="4">
    <source>
        <dbReference type="SAM" id="MobiDB-lite"/>
    </source>
</evidence>
<keyword evidence="3" id="KW-0677">Repeat</keyword>
<keyword evidence="1" id="KW-0813">Transport</keyword>
<dbReference type="CDD" id="cd06720">
    <property type="entry name" value="PDZ1_APBA1_3-like"/>
    <property type="match status" value="1"/>
</dbReference>
<sequence length="830" mass="91928">MLEYLLLISVSLYFALQCHVVGQWKEYFEDLLNSTDTPSVVEAESGDEGDDLTITGGEVTEAVKQLLGGRAPGVDEIRPEIMKALDVVGMRQQREAERAQQERQQHAKMTKEDECERDDSVLARSASTESGFHTHNDRAEGDDSLVMMSLEAEGQREAEDDEDNYRLQLRPEAEGYTESAEAEQTSVSPTYSEPYDIFSFSEHVYEEICDAPNLMRTGLKLLQGGAGGGDCYQQEAVGSRLRHYDERSDGESDTPEKEAEFAPYPRVDSCDQEEDIDSIVSVAKKSLSSQSLDPAAKDSIQEENEILQQEEKHQKDKYSNKSNKTANQRKSARQQAASPSKEPVIVRSSQQKRDAISLAIKDIKEAIEEVKNRTVRSPYTPDEPKEPIWVMRQDLSPTAECDLQPSLGGDSPGSGSPSPPGAESSSQHLLQDDSFESSPTSKEVSLITLVPGPCDPDDLIDGIIFAANYLGSTQLLTDKTPSKNIRMMQAQEALSRIKAPEGELQPMTEVDLFISTQRIKVLNADSQETLMDHPLRTISYIADIGNIVVLMARRRMPRSDSQENVEASESSQDSKRQYKMICHVFESEDAQLIAQSIGQAFSVAYQEFLRANGINPEDLSQKEYSDLLNTQDMYNDDLIHFSKSENCKDVFVEKAKGEILGVVIVESGWGSILPTVIIANMMHAGPAERSGRLNIGDQIMSINGTSLVGLPLSTCQSIIKGLKNQSQIKLNIVRCPPVTTVLIRRPDLRYQLGFSVQNGIICSLMRGGIAERGGVRVGHRIIEINSQSVVATPHEKIVQILSNAVGEIHMKTMPAAMYRLLTAQEQPVYI</sequence>
<dbReference type="PROSITE" id="PS01179">
    <property type="entry name" value="PID"/>
    <property type="match status" value="1"/>
</dbReference>
<dbReference type="GO" id="GO:0005886">
    <property type="term" value="C:plasma membrane"/>
    <property type="evidence" value="ECO:0007669"/>
    <property type="project" value="TreeGrafter"/>
</dbReference>
<dbReference type="InterPro" id="IPR051230">
    <property type="entry name" value="APP-Binding"/>
</dbReference>
<evidence type="ECO:0000313" key="9">
    <source>
        <dbReference type="Proteomes" id="UP000261340"/>
    </source>
</evidence>
<feature type="domain" description="PDZ" evidence="7">
    <location>
        <begin position="649"/>
        <end position="734"/>
    </location>
</feature>
<dbReference type="Proteomes" id="UP000261340">
    <property type="component" value="Unplaced"/>
</dbReference>
<dbReference type="CDD" id="cd22578">
    <property type="entry name" value="Mint1_CID"/>
    <property type="match status" value="1"/>
</dbReference>
<evidence type="ECO:0000256" key="1">
    <source>
        <dbReference type="ARBA" id="ARBA00022448"/>
    </source>
</evidence>
<evidence type="ECO:0000259" key="7">
    <source>
        <dbReference type="PROSITE" id="PS50106"/>
    </source>
</evidence>
<feature type="region of interest" description="Disordered" evidence="4">
    <location>
        <begin position="399"/>
        <end position="438"/>
    </location>
</feature>
<dbReference type="SMART" id="SM00462">
    <property type="entry name" value="PTB"/>
    <property type="match status" value="1"/>
</dbReference>
<keyword evidence="2" id="KW-0597">Phosphoprotein</keyword>
<dbReference type="GO" id="GO:0005737">
    <property type="term" value="C:cytoplasm"/>
    <property type="evidence" value="ECO:0007669"/>
    <property type="project" value="TreeGrafter"/>
</dbReference>
<dbReference type="InterPro" id="IPR036034">
    <property type="entry name" value="PDZ_sf"/>
</dbReference>
<dbReference type="GeneTree" id="ENSGT00940000156820"/>
<dbReference type="Gene3D" id="2.30.29.30">
    <property type="entry name" value="Pleckstrin-homology domain (PH domain)/Phosphotyrosine-binding domain (PTB)"/>
    <property type="match status" value="1"/>
</dbReference>
<feature type="region of interest" description="Disordered" evidence="4">
    <location>
        <begin position="242"/>
        <end position="353"/>
    </location>
</feature>
<feature type="compositionally biased region" description="Low complexity" evidence="4">
    <location>
        <begin position="405"/>
        <end position="426"/>
    </location>
</feature>
<dbReference type="GO" id="GO:0001540">
    <property type="term" value="F:amyloid-beta binding"/>
    <property type="evidence" value="ECO:0007669"/>
    <property type="project" value="TreeGrafter"/>
</dbReference>
<feature type="compositionally biased region" description="Basic and acidic residues" evidence="4">
    <location>
        <begin position="92"/>
        <end position="121"/>
    </location>
</feature>
<organism evidence="8 9">
    <name type="scientific">Amphilophus citrinellus</name>
    <name type="common">Midas cichlid</name>
    <name type="synonym">Cichlasoma citrinellum</name>
    <dbReference type="NCBI Taxonomy" id="61819"/>
    <lineage>
        <taxon>Eukaryota</taxon>
        <taxon>Metazoa</taxon>
        <taxon>Chordata</taxon>
        <taxon>Craniata</taxon>
        <taxon>Vertebrata</taxon>
        <taxon>Euteleostomi</taxon>
        <taxon>Actinopterygii</taxon>
        <taxon>Neopterygii</taxon>
        <taxon>Teleostei</taxon>
        <taxon>Neoteleostei</taxon>
        <taxon>Acanthomorphata</taxon>
        <taxon>Ovalentaria</taxon>
        <taxon>Cichlomorphae</taxon>
        <taxon>Cichliformes</taxon>
        <taxon>Cichlidae</taxon>
        <taxon>New World cichlids</taxon>
        <taxon>Cichlasomatinae</taxon>
        <taxon>Heroini</taxon>
        <taxon>Amphilophus</taxon>
    </lineage>
</organism>
<accession>A0A3Q0RG52</accession>
<feature type="region of interest" description="Disordered" evidence="4">
    <location>
        <begin position="171"/>
        <end position="192"/>
    </location>
</feature>
<dbReference type="SMART" id="SM00228">
    <property type="entry name" value="PDZ"/>
    <property type="match status" value="2"/>
</dbReference>
<feature type="compositionally biased region" description="Basic and acidic residues" evidence="4">
    <location>
        <begin position="242"/>
        <end position="260"/>
    </location>
</feature>
<keyword evidence="5" id="KW-0732">Signal</keyword>
<dbReference type="FunFam" id="2.30.42.10:FF:000017">
    <property type="entry name" value="Amyloid beta A4 protein-binding family A member 1"/>
    <property type="match status" value="1"/>
</dbReference>
<feature type="signal peptide" evidence="5">
    <location>
        <begin position="1"/>
        <end position="17"/>
    </location>
</feature>
<dbReference type="PANTHER" id="PTHR12345">
    <property type="entry name" value="SYNTENIN RELATED"/>
    <property type="match status" value="1"/>
</dbReference>
<dbReference type="FunFam" id="2.30.42.10:FF:000007">
    <property type="entry name" value="Amyloid beta A4 protein-binding family A member"/>
    <property type="match status" value="1"/>
</dbReference>
<evidence type="ECO:0000256" key="3">
    <source>
        <dbReference type="ARBA" id="ARBA00022737"/>
    </source>
</evidence>
<evidence type="ECO:0000256" key="5">
    <source>
        <dbReference type="SAM" id="SignalP"/>
    </source>
</evidence>
<dbReference type="InterPro" id="IPR011993">
    <property type="entry name" value="PH-like_dom_sf"/>
</dbReference>
<dbReference type="PROSITE" id="PS50106">
    <property type="entry name" value="PDZ"/>
    <property type="match status" value="2"/>
</dbReference>
<evidence type="ECO:0000256" key="2">
    <source>
        <dbReference type="ARBA" id="ARBA00022553"/>
    </source>
</evidence>
<dbReference type="Gene3D" id="2.30.42.10">
    <property type="match status" value="2"/>
</dbReference>
<dbReference type="CDD" id="cd01208">
    <property type="entry name" value="PTB_X11"/>
    <property type="match status" value="1"/>
</dbReference>
<dbReference type="PANTHER" id="PTHR12345:SF14">
    <property type="entry name" value="AMYLOID-BETA A4 PRECURSOR PROTEIN-BINDING FAMILY A MEMBER 1"/>
    <property type="match status" value="1"/>
</dbReference>
<dbReference type="OMA" id="HTHNDRA"/>
<dbReference type="SUPFAM" id="SSF50729">
    <property type="entry name" value="PH domain-like"/>
    <property type="match status" value="1"/>
</dbReference>
<protein>
    <submittedName>
        <fullName evidence="8">Amyloid beta protein binding family A member 1</fullName>
    </submittedName>
</protein>
<feature type="domain" description="PID" evidence="6">
    <location>
        <begin position="461"/>
        <end position="636"/>
    </location>
</feature>
<dbReference type="Pfam" id="PF00640">
    <property type="entry name" value="PID"/>
    <property type="match status" value="1"/>
</dbReference>
<reference evidence="8" key="1">
    <citation type="submission" date="2025-08" db="UniProtKB">
        <authorList>
            <consortium name="Ensembl"/>
        </authorList>
    </citation>
    <scope>IDENTIFICATION</scope>
</reference>
<dbReference type="Ensembl" id="ENSACIT00000009856.1">
    <property type="protein sequence ID" value="ENSACIP00000009571.1"/>
    <property type="gene ID" value="ENSACIG00000007492.1"/>
</dbReference>
<feature type="compositionally biased region" description="Polar residues" evidence="4">
    <location>
        <begin position="182"/>
        <end position="191"/>
    </location>
</feature>
<dbReference type="GO" id="GO:0043197">
    <property type="term" value="C:dendritic spine"/>
    <property type="evidence" value="ECO:0007669"/>
    <property type="project" value="TreeGrafter"/>
</dbReference>
<dbReference type="SUPFAM" id="SSF50156">
    <property type="entry name" value="PDZ domain-like"/>
    <property type="match status" value="2"/>
</dbReference>
<dbReference type="FunFam" id="2.30.29.30:FF:000044">
    <property type="entry name" value="amyloid beta A4 precursor protein-binding family A member 1"/>
    <property type="match status" value="1"/>
</dbReference>
<keyword evidence="9" id="KW-1185">Reference proteome</keyword>
<dbReference type="CDD" id="cd06793">
    <property type="entry name" value="PDZ2_APBA1_3-like"/>
    <property type="match status" value="1"/>
</dbReference>
<name>A0A3Q0RG52_AMPCI</name>
<evidence type="ECO:0000259" key="6">
    <source>
        <dbReference type="PROSITE" id="PS01179"/>
    </source>
</evidence>
<feature type="domain" description="PDZ" evidence="7">
    <location>
        <begin position="740"/>
        <end position="816"/>
    </location>
</feature>